<dbReference type="AlphaFoldDB" id="A0A175YC89"/>
<evidence type="ECO:0000313" key="2">
    <source>
        <dbReference type="Proteomes" id="UP000077755"/>
    </source>
</evidence>
<reference evidence="1" key="1">
    <citation type="journal article" date="2016" name="Nat. Genet.">
        <title>A high-quality carrot genome assembly provides new insights into carotenoid accumulation and asterid genome evolution.</title>
        <authorList>
            <person name="Iorizzo M."/>
            <person name="Ellison S."/>
            <person name="Senalik D."/>
            <person name="Zeng P."/>
            <person name="Satapoomin P."/>
            <person name="Huang J."/>
            <person name="Bowman M."/>
            <person name="Iovene M."/>
            <person name="Sanseverino W."/>
            <person name="Cavagnaro P."/>
            <person name="Yildiz M."/>
            <person name="Macko-Podgorni A."/>
            <person name="Moranska E."/>
            <person name="Grzebelus E."/>
            <person name="Grzebelus D."/>
            <person name="Ashrafi H."/>
            <person name="Zheng Z."/>
            <person name="Cheng S."/>
            <person name="Spooner D."/>
            <person name="Van Deynze A."/>
            <person name="Simon P."/>
        </authorList>
    </citation>
    <scope>NUCLEOTIDE SEQUENCE</scope>
    <source>
        <tissue evidence="1">Leaf</tissue>
    </source>
</reference>
<name>A0A175YC89_DAUCS</name>
<evidence type="ECO:0000313" key="1">
    <source>
        <dbReference type="EMBL" id="WOG95247.1"/>
    </source>
</evidence>
<organism evidence="1 2">
    <name type="scientific">Daucus carota subsp. sativus</name>
    <name type="common">Carrot</name>
    <dbReference type="NCBI Taxonomy" id="79200"/>
    <lineage>
        <taxon>Eukaryota</taxon>
        <taxon>Viridiplantae</taxon>
        <taxon>Streptophyta</taxon>
        <taxon>Embryophyta</taxon>
        <taxon>Tracheophyta</taxon>
        <taxon>Spermatophyta</taxon>
        <taxon>Magnoliopsida</taxon>
        <taxon>eudicotyledons</taxon>
        <taxon>Gunneridae</taxon>
        <taxon>Pentapetalae</taxon>
        <taxon>asterids</taxon>
        <taxon>campanulids</taxon>
        <taxon>Apiales</taxon>
        <taxon>Apiaceae</taxon>
        <taxon>Apioideae</taxon>
        <taxon>Scandiceae</taxon>
        <taxon>Daucinae</taxon>
        <taxon>Daucus</taxon>
        <taxon>Daucus sect. Daucus</taxon>
    </lineage>
</organism>
<gene>
    <name evidence="1" type="ORF">DCAR_0414558</name>
</gene>
<proteinExistence type="predicted"/>
<dbReference type="Gramene" id="KZM80848">
    <property type="protein sequence ID" value="KZM80848"/>
    <property type="gene ID" value="DCAR_031587"/>
</dbReference>
<dbReference type="Proteomes" id="UP000077755">
    <property type="component" value="Chromosome 4"/>
</dbReference>
<keyword evidence="2" id="KW-1185">Reference proteome</keyword>
<dbReference type="EMBL" id="CP093346">
    <property type="protein sequence ID" value="WOG95247.1"/>
    <property type="molecule type" value="Genomic_DNA"/>
</dbReference>
<reference evidence="1" key="2">
    <citation type="submission" date="2022-03" db="EMBL/GenBank/DDBJ databases">
        <title>Draft title - Genomic analysis of global carrot germplasm unveils the trajectory of domestication and the origin of high carotenoid orange carrot.</title>
        <authorList>
            <person name="Iorizzo M."/>
            <person name="Ellison S."/>
            <person name="Senalik D."/>
            <person name="Macko-Podgorni A."/>
            <person name="Grzebelus D."/>
            <person name="Bostan H."/>
            <person name="Rolling W."/>
            <person name="Curaba J."/>
            <person name="Simon P."/>
        </authorList>
    </citation>
    <scope>NUCLEOTIDE SEQUENCE</scope>
    <source>
        <tissue evidence="1">Leaf</tissue>
    </source>
</reference>
<sequence>MTYIPVQFNEDTHGLAVLGLSRTYPASLWTPLFNSSAANCRISSVFDKQVVNLDQGIWNGFKARDLLELAVIGWEARSGEGSSSSFSIHDHETHKDAVIESSILNSDLMEVAQMMVEWDEFASRSF</sequence>
<accession>A0A175YC89</accession>
<protein>
    <submittedName>
        <fullName evidence="1">Uncharacterized protein</fullName>
    </submittedName>
</protein>